<dbReference type="PANTHER" id="PTHR44191">
    <property type="entry name" value="TRANSCRIPTION FACTOR KUA1"/>
    <property type="match status" value="1"/>
</dbReference>
<keyword evidence="2" id="KW-0805">Transcription regulation</keyword>
<evidence type="ECO:0000259" key="9">
    <source>
        <dbReference type="PROSITE" id="PS50158"/>
    </source>
</evidence>
<feature type="region of interest" description="Disordered" evidence="7">
    <location>
        <begin position="145"/>
        <end position="185"/>
    </location>
</feature>
<evidence type="ECO:0000256" key="1">
    <source>
        <dbReference type="ARBA" id="ARBA00004123"/>
    </source>
</evidence>
<evidence type="ECO:0000313" key="13">
    <source>
        <dbReference type="Proteomes" id="UP001472677"/>
    </source>
</evidence>
<gene>
    <name evidence="12" type="ORF">V6N12_013319</name>
</gene>
<evidence type="ECO:0000256" key="4">
    <source>
        <dbReference type="ARBA" id="ARBA00023163"/>
    </source>
</evidence>
<dbReference type="PROSITE" id="PS50158">
    <property type="entry name" value="ZF_CCHC"/>
    <property type="match status" value="1"/>
</dbReference>
<organism evidence="12 13">
    <name type="scientific">Hibiscus sabdariffa</name>
    <name type="common">roselle</name>
    <dbReference type="NCBI Taxonomy" id="183260"/>
    <lineage>
        <taxon>Eukaryota</taxon>
        <taxon>Viridiplantae</taxon>
        <taxon>Streptophyta</taxon>
        <taxon>Embryophyta</taxon>
        <taxon>Tracheophyta</taxon>
        <taxon>Spermatophyta</taxon>
        <taxon>Magnoliopsida</taxon>
        <taxon>eudicotyledons</taxon>
        <taxon>Gunneridae</taxon>
        <taxon>Pentapetalae</taxon>
        <taxon>rosids</taxon>
        <taxon>malvids</taxon>
        <taxon>Malvales</taxon>
        <taxon>Malvaceae</taxon>
        <taxon>Malvoideae</taxon>
        <taxon>Hibiscus</taxon>
    </lineage>
</organism>
<sequence>MTEITVRKCSNCGRNGHNSRTCNEKESAFMLFGFPIAMDGGQESFVKKKSLSVGNLQSRGENNNGGVVEDGGFLSDGELHVSKKIKAAHERKKSNPWTEEEHRTFLEGLKKLGKGDWRGISKNHVMTRTPTQVASHAQKYFLRQAADEKKKRRPSLFDMPLQEDESTPSGTSSSSKEKSTTQTGPMMTMVAAAPTYYYHIIQPMAAGPHGQGFSAGAMVPFRAGIGYMASFVGQPSGIASAKSVHDQQSTFGEGTEKDLLELRLGPPPQSSAKIPFC</sequence>
<keyword evidence="5" id="KW-0539">Nucleus</keyword>
<accession>A0ABR2D659</accession>
<evidence type="ECO:0000256" key="3">
    <source>
        <dbReference type="ARBA" id="ARBA00023125"/>
    </source>
</evidence>
<evidence type="ECO:0000256" key="5">
    <source>
        <dbReference type="ARBA" id="ARBA00023242"/>
    </source>
</evidence>
<dbReference type="CDD" id="cd00167">
    <property type="entry name" value="SANT"/>
    <property type="match status" value="1"/>
</dbReference>
<dbReference type="InterPro" id="IPR001005">
    <property type="entry name" value="SANT/Myb"/>
</dbReference>
<dbReference type="InterPro" id="IPR006447">
    <property type="entry name" value="Myb_dom_plants"/>
</dbReference>
<dbReference type="NCBIfam" id="TIGR01557">
    <property type="entry name" value="myb_SHAQKYF"/>
    <property type="match status" value="1"/>
</dbReference>
<dbReference type="InterPro" id="IPR017884">
    <property type="entry name" value="SANT_dom"/>
</dbReference>
<dbReference type="PROSITE" id="PS51293">
    <property type="entry name" value="SANT"/>
    <property type="match status" value="1"/>
</dbReference>
<proteinExistence type="predicted"/>
<keyword evidence="6" id="KW-0863">Zinc-finger</keyword>
<protein>
    <submittedName>
        <fullName evidence="12">Uncharacterized protein</fullName>
    </submittedName>
</protein>
<comment type="caution">
    <text evidence="12">The sequence shown here is derived from an EMBL/GenBank/DDBJ whole genome shotgun (WGS) entry which is preliminary data.</text>
</comment>
<evidence type="ECO:0000256" key="6">
    <source>
        <dbReference type="PROSITE-ProRule" id="PRU00047"/>
    </source>
</evidence>
<feature type="domain" description="Myb-like" evidence="8">
    <location>
        <begin position="89"/>
        <end position="141"/>
    </location>
</feature>
<evidence type="ECO:0000313" key="12">
    <source>
        <dbReference type="EMBL" id="KAK8530818.1"/>
    </source>
</evidence>
<feature type="domain" description="SANT" evidence="10">
    <location>
        <begin position="92"/>
        <end position="145"/>
    </location>
</feature>
<feature type="compositionally biased region" description="Low complexity" evidence="7">
    <location>
        <begin position="167"/>
        <end position="184"/>
    </location>
</feature>
<feature type="domain" description="HTH myb-type" evidence="11">
    <location>
        <begin position="89"/>
        <end position="145"/>
    </location>
</feature>
<dbReference type="PANTHER" id="PTHR44191:SF45">
    <property type="entry name" value="TRANSCRIPTION FACTOR MYB1R1-LIKE"/>
    <property type="match status" value="1"/>
</dbReference>
<keyword evidence="6" id="KW-0862">Zinc</keyword>
<dbReference type="Proteomes" id="UP001472677">
    <property type="component" value="Unassembled WGS sequence"/>
</dbReference>
<reference evidence="12 13" key="1">
    <citation type="journal article" date="2024" name="G3 (Bethesda)">
        <title>Genome assembly of Hibiscus sabdariffa L. provides insights into metabolisms of medicinal natural products.</title>
        <authorList>
            <person name="Kim T."/>
        </authorList>
    </citation>
    <scope>NUCLEOTIDE SEQUENCE [LARGE SCALE GENOMIC DNA]</scope>
    <source>
        <strain evidence="12">TK-2024</strain>
        <tissue evidence="12">Old leaves</tissue>
    </source>
</reference>
<name>A0ABR2D659_9ROSI</name>
<feature type="domain" description="CCHC-type" evidence="9">
    <location>
        <begin position="7"/>
        <end position="24"/>
    </location>
</feature>
<dbReference type="PROSITE" id="PS50090">
    <property type="entry name" value="MYB_LIKE"/>
    <property type="match status" value="1"/>
</dbReference>
<keyword evidence="4" id="KW-0804">Transcription</keyword>
<dbReference type="Pfam" id="PF00249">
    <property type="entry name" value="Myb_DNA-binding"/>
    <property type="match status" value="1"/>
</dbReference>
<dbReference type="InterPro" id="IPR052245">
    <property type="entry name" value="Plant_Stress_Dev_TF"/>
</dbReference>
<evidence type="ECO:0000256" key="7">
    <source>
        <dbReference type="SAM" id="MobiDB-lite"/>
    </source>
</evidence>
<evidence type="ECO:0000259" key="11">
    <source>
        <dbReference type="PROSITE" id="PS51294"/>
    </source>
</evidence>
<dbReference type="PROSITE" id="PS51294">
    <property type="entry name" value="HTH_MYB"/>
    <property type="match status" value="1"/>
</dbReference>
<dbReference type="InterPro" id="IPR017930">
    <property type="entry name" value="Myb_dom"/>
</dbReference>
<dbReference type="SUPFAM" id="SSF46689">
    <property type="entry name" value="Homeodomain-like"/>
    <property type="match status" value="1"/>
</dbReference>
<keyword evidence="6" id="KW-0479">Metal-binding</keyword>
<evidence type="ECO:0000259" key="8">
    <source>
        <dbReference type="PROSITE" id="PS50090"/>
    </source>
</evidence>
<feature type="region of interest" description="Disordered" evidence="7">
    <location>
        <begin position="249"/>
        <end position="277"/>
    </location>
</feature>
<dbReference type="InterPro" id="IPR009057">
    <property type="entry name" value="Homeodomain-like_sf"/>
</dbReference>
<dbReference type="InterPro" id="IPR001878">
    <property type="entry name" value="Znf_CCHC"/>
</dbReference>
<dbReference type="EMBL" id="JBBPBM010000035">
    <property type="protein sequence ID" value="KAK8530818.1"/>
    <property type="molecule type" value="Genomic_DNA"/>
</dbReference>
<evidence type="ECO:0000256" key="2">
    <source>
        <dbReference type="ARBA" id="ARBA00023015"/>
    </source>
</evidence>
<comment type="subcellular location">
    <subcellularLocation>
        <location evidence="1">Nucleus</location>
    </subcellularLocation>
</comment>
<keyword evidence="13" id="KW-1185">Reference proteome</keyword>
<evidence type="ECO:0000259" key="10">
    <source>
        <dbReference type="PROSITE" id="PS51293"/>
    </source>
</evidence>
<dbReference type="SMART" id="SM00717">
    <property type="entry name" value="SANT"/>
    <property type="match status" value="1"/>
</dbReference>
<keyword evidence="3" id="KW-0238">DNA-binding</keyword>
<dbReference type="Gene3D" id="1.10.10.60">
    <property type="entry name" value="Homeodomain-like"/>
    <property type="match status" value="1"/>
</dbReference>